<evidence type="ECO:0000313" key="1">
    <source>
        <dbReference type="EMBL" id="MBX60176.1"/>
    </source>
</evidence>
<reference evidence="1" key="1">
    <citation type="submission" date="2018-02" db="EMBL/GenBank/DDBJ databases">
        <title>Rhizophora mucronata_Transcriptome.</title>
        <authorList>
            <person name="Meera S.P."/>
            <person name="Sreeshan A."/>
            <person name="Augustine A."/>
        </authorList>
    </citation>
    <scope>NUCLEOTIDE SEQUENCE</scope>
    <source>
        <tissue evidence="1">Leaf</tissue>
    </source>
</reference>
<name>A0A2P2PZN6_RHIMU</name>
<accession>A0A2P2PZN6</accession>
<proteinExistence type="predicted"/>
<dbReference type="AlphaFoldDB" id="A0A2P2PZN6"/>
<dbReference type="EMBL" id="GGEC01079692">
    <property type="protein sequence ID" value="MBX60176.1"/>
    <property type="molecule type" value="Transcribed_RNA"/>
</dbReference>
<sequence>MPILLFFSFLLPPLNT</sequence>
<organism evidence="1">
    <name type="scientific">Rhizophora mucronata</name>
    <name type="common">Asiatic mangrove</name>
    <dbReference type="NCBI Taxonomy" id="61149"/>
    <lineage>
        <taxon>Eukaryota</taxon>
        <taxon>Viridiplantae</taxon>
        <taxon>Streptophyta</taxon>
        <taxon>Embryophyta</taxon>
        <taxon>Tracheophyta</taxon>
        <taxon>Spermatophyta</taxon>
        <taxon>Magnoliopsida</taxon>
        <taxon>eudicotyledons</taxon>
        <taxon>Gunneridae</taxon>
        <taxon>Pentapetalae</taxon>
        <taxon>rosids</taxon>
        <taxon>fabids</taxon>
        <taxon>Malpighiales</taxon>
        <taxon>Rhizophoraceae</taxon>
        <taxon>Rhizophora</taxon>
    </lineage>
</organism>
<protein>
    <submittedName>
        <fullName evidence="1">Uncharacterized protein</fullName>
    </submittedName>
</protein>